<dbReference type="OrthoDB" id="757982at2759"/>
<dbReference type="AlphaFoldDB" id="A0A7J7NU31"/>
<protein>
    <submittedName>
        <fullName evidence="1">Uncharacterized protein</fullName>
    </submittedName>
</protein>
<keyword evidence="2" id="KW-1185">Reference proteome</keyword>
<proteinExistence type="predicted"/>
<accession>A0A7J7NU31</accession>
<dbReference type="PANTHER" id="PTHR23336:SF11">
    <property type="entry name" value="OS06G0622000 PROTEIN"/>
    <property type="match status" value="1"/>
</dbReference>
<comment type="caution">
    <text evidence="1">The sequence shown here is derived from an EMBL/GenBank/DDBJ whole genome shotgun (WGS) entry which is preliminary data.</text>
</comment>
<dbReference type="GO" id="GO:0005634">
    <property type="term" value="C:nucleus"/>
    <property type="evidence" value="ECO:0007669"/>
    <property type="project" value="TreeGrafter"/>
</dbReference>
<evidence type="ECO:0000313" key="2">
    <source>
        <dbReference type="Proteomes" id="UP000541444"/>
    </source>
</evidence>
<dbReference type="PANTHER" id="PTHR23336">
    <property type="entry name" value="ZINC FINGER CW-TYPE COILED-COIL DOMAIN PROTEIN 3"/>
    <property type="match status" value="1"/>
</dbReference>
<gene>
    <name evidence="1" type="ORF">GIB67_015633</name>
</gene>
<name>A0A7J7NU31_9MAGN</name>
<reference evidence="1 2" key="1">
    <citation type="journal article" date="2020" name="IScience">
        <title>Genome Sequencing of the Endangered Kingdonia uniflora (Circaeasteraceae, Ranunculales) Reveals Potential Mechanisms of Evolutionary Specialization.</title>
        <authorList>
            <person name="Sun Y."/>
            <person name="Deng T."/>
            <person name="Zhang A."/>
            <person name="Moore M.J."/>
            <person name="Landis J.B."/>
            <person name="Lin N."/>
            <person name="Zhang H."/>
            <person name="Zhang X."/>
            <person name="Huang J."/>
            <person name="Zhang X."/>
            <person name="Sun H."/>
            <person name="Wang H."/>
        </authorList>
    </citation>
    <scope>NUCLEOTIDE SEQUENCE [LARGE SCALE GENOMIC DNA]</scope>
    <source>
        <strain evidence="1">TB1705</strain>
        <tissue evidence="1">Leaf</tissue>
    </source>
</reference>
<dbReference type="Proteomes" id="UP000541444">
    <property type="component" value="Unassembled WGS sequence"/>
</dbReference>
<sequence>MITIENPLDNTNNPILDVEFSRPTTGLDMGVGQIDPDKTGAMKLGRDAIVLTQTAESRSISFLSQSFNDGKSNVEVPIVSYCRRGSVIDLDTSVQSKDFANYHLAAIKEFSPFD</sequence>
<organism evidence="1 2">
    <name type="scientific">Kingdonia uniflora</name>
    <dbReference type="NCBI Taxonomy" id="39325"/>
    <lineage>
        <taxon>Eukaryota</taxon>
        <taxon>Viridiplantae</taxon>
        <taxon>Streptophyta</taxon>
        <taxon>Embryophyta</taxon>
        <taxon>Tracheophyta</taxon>
        <taxon>Spermatophyta</taxon>
        <taxon>Magnoliopsida</taxon>
        <taxon>Ranunculales</taxon>
        <taxon>Circaeasteraceae</taxon>
        <taxon>Kingdonia</taxon>
    </lineage>
</organism>
<dbReference type="InterPro" id="IPR045261">
    <property type="entry name" value="MORC_ATPase"/>
</dbReference>
<evidence type="ECO:0000313" key="1">
    <source>
        <dbReference type="EMBL" id="KAF6170681.1"/>
    </source>
</evidence>
<dbReference type="GO" id="GO:0016887">
    <property type="term" value="F:ATP hydrolysis activity"/>
    <property type="evidence" value="ECO:0007669"/>
    <property type="project" value="InterPro"/>
</dbReference>
<dbReference type="EMBL" id="JACGCM010000560">
    <property type="protein sequence ID" value="KAF6170681.1"/>
    <property type="molecule type" value="Genomic_DNA"/>
</dbReference>